<comment type="caution">
    <text evidence="2">The sequence shown here is derived from an EMBL/GenBank/DDBJ whole genome shotgun (WGS) entry which is preliminary data.</text>
</comment>
<proteinExistence type="predicted"/>
<keyword evidence="3" id="KW-1185">Reference proteome</keyword>
<protein>
    <submittedName>
        <fullName evidence="2">Uncharacterized protein</fullName>
    </submittedName>
</protein>
<evidence type="ECO:0000313" key="3">
    <source>
        <dbReference type="Proteomes" id="UP001200145"/>
    </source>
</evidence>
<dbReference type="EMBL" id="JAKEVY010000008">
    <property type="protein sequence ID" value="MCF1716980.1"/>
    <property type="molecule type" value="Genomic_DNA"/>
</dbReference>
<keyword evidence="1" id="KW-0472">Membrane</keyword>
<name>A0ABS9BNS0_9BACT</name>
<gene>
    <name evidence="2" type="ORF">L0U88_20225</name>
</gene>
<evidence type="ECO:0000256" key="1">
    <source>
        <dbReference type="SAM" id="Phobius"/>
    </source>
</evidence>
<sequence length="117" mass="12770">MKNTPITGRPKFFGSKMLITGITLLFLGLLGTTLIMLPLVSKQNKYCVLNSVEEEAGSNNPINEEHKSGKTFSVCNLDACALLRTVNAEDILRVVPVSENLPDDQLSQTLIQPPDQA</sequence>
<dbReference type="RefSeq" id="WP_234868627.1">
    <property type="nucleotide sequence ID" value="NZ_JAKEVY010000008.1"/>
</dbReference>
<keyword evidence="1" id="KW-1133">Transmembrane helix</keyword>
<keyword evidence="1" id="KW-0812">Transmembrane</keyword>
<dbReference type="Proteomes" id="UP001200145">
    <property type="component" value="Unassembled WGS sequence"/>
</dbReference>
<organism evidence="2 3">
    <name type="scientific">Flavihumibacter fluminis</name>
    <dbReference type="NCBI Taxonomy" id="2909236"/>
    <lineage>
        <taxon>Bacteria</taxon>
        <taxon>Pseudomonadati</taxon>
        <taxon>Bacteroidota</taxon>
        <taxon>Chitinophagia</taxon>
        <taxon>Chitinophagales</taxon>
        <taxon>Chitinophagaceae</taxon>
        <taxon>Flavihumibacter</taxon>
    </lineage>
</organism>
<evidence type="ECO:0000313" key="2">
    <source>
        <dbReference type="EMBL" id="MCF1716980.1"/>
    </source>
</evidence>
<reference evidence="2 3" key="1">
    <citation type="submission" date="2022-01" db="EMBL/GenBank/DDBJ databases">
        <title>Flavihumibacter sp. nov., isolated from sediment of a river.</title>
        <authorList>
            <person name="Liu H."/>
        </authorList>
    </citation>
    <scope>NUCLEOTIDE SEQUENCE [LARGE SCALE GENOMIC DNA]</scope>
    <source>
        <strain evidence="2 3">RY-1</strain>
    </source>
</reference>
<feature type="transmembrane region" description="Helical" evidence="1">
    <location>
        <begin position="21"/>
        <end position="40"/>
    </location>
</feature>
<accession>A0ABS9BNS0</accession>